<dbReference type="OrthoDB" id="5393606at2759"/>
<evidence type="ECO:0000256" key="4">
    <source>
        <dbReference type="ARBA" id="ARBA00023136"/>
    </source>
</evidence>
<name>A0A6A6VSG1_9PEZI</name>
<dbReference type="EMBL" id="ML996584">
    <property type="protein sequence ID" value="KAF2753532.1"/>
    <property type="molecule type" value="Genomic_DNA"/>
</dbReference>
<keyword evidence="9" id="KW-1185">Reference proteome</keyword>
<reference evidence="8" key="1">
    <citation type="journal article" date="2020" name="Stud. Mycol.">
        <title>101 Dothideomycetes genomes: a test case for predicting lifestyles and emergence of pathogens.</title>
        <authorList>
            <person name="Haridas S."/>
            <person name="Albert R."/>
            <person name="Binder M."/>
            <person name="Bloem J."/>
            <person name="Labutti K."/>
            <person name="Salamov A."/>
            <person name="Andreopoulos B."/>
            <person name="Baker S."/>
            <person name="Barry K."/>
            <person name="Bills G."/>
            <person name="Bluhm B."/>
            <person name="Cannon C."/>
            <person name="Castanera R."/>
            <person name="Culley D."/>
            <person name="Daum C."/>
            <person name="Ezra D."/>
            <person name="Gonzalez J."/>
            <person name="Henrissat B."/>
            <person name="Kuo A."/>
            <person name="Liang C."/>
            <person name="Lipzen A."/>
            <person name="Lutzoni F."/>
            <person name="Magnuson J."/>
            <person name="Mondo S."/>
            <person name="Nolan M."/>
            <person name="Ohm R."/>
            <person name="Pangilinan J."/>
            <person name="Park H.-J."/>
            <person name="Ramirez L."/>
            <person name="Alfaro M."/>
            <person name="Sun H."/>
            <person name="Tritt A."/>
            <person name="Yoshinaga Y."/>
            <person name="Zwiers L.-H."/>
            <person name="Turgeon B."/>
            <person name="Goodwin S."/>
            <person name="Spatafora J."/>
            <person name="Crous P."/>
            <person name="Grigoriev I."/>
        </authorList>
    </citation>
    <scope>NUCLEOTIDE SEQUENCE</scope>
    <source>
        <strain evidence="8">CBS 121739</strain>
    </source>
</reference>
<comment type="similarity">
    <text evidence="5">Belongs to the SAT4 family.</text>
</comment>
<dbReference type="GO" id="GO:0016020">
    <property type="term" value="C:membrane"/>
    <property type="evidence" value="ECO:0007669"/>
    <property type="project" value="UniProtKB-SubCell"/>
</dbReference>
<keyword evidence="4 6" id="KW-0472">Membrane</keyword>
<sequence length="324" mass="36430">MASLRIHPPLLYTAATIWPAVCTGIVSARFAVRRSQRSHYGWDDWLTLPALFLIWCLSAALLVGVGTKSMGYPTPVISPELSFVSTSHEQTITRKIYWLFLVVQTPTLACVKLSCLAFYLRIFYTGSNEGTRWVLWALITVMLCGTLRHLEYLWTSVENFMKCTVDSVAFHKALGISDVVTDMVLLLFPLPYIWDLKMGVQRKLAVTVIFLFGSLSIATSAVRLTIFMQSLEIEFQASSDQDFLSTGAAYFMLLEAGFGLCTVCLPSLSNFLHLKGVQTFFQNVSSIFSVASRSRGTLVDSYELEDEKEHVHITRTFQIAEERV</sequence>
<gene>
    <name evidence="8" type="ORF">EJ05DRAFT_542016</name>
</gene>
<evidence type="ECO:0000256" key="3">
    <source>
        <dbReference type="ARBA" id="ARBA00022989"/>
    </source>
</evidence>
<evidence type="ECO:0000313" key="9">
    <source>
        <dbReference type="Proteomes" id="UP000799437"/>
    </source>
</evidence>
<proteinExistence type="inferred from homology"/>
<feature type="transmembrane region" description="Helical" evidence="6">
    <location>
        <begin position="133"/>
        <end position="150"/>
    </location>
</feature>
<evidence type="ECO:0000256" key="1">
    <source>
        <dbReference type="ARBA" id="ARBA00004141"/>
    </source>
</evidence>
<keyword evidence="2 6" id="KW-0812">Transmembrane</keyword>
<feature type="transmembrane region" description="Helical" evidence="6">
    <location>
        <begin position="248"/>
        <end position="268"/>
    </location>
</feature>
<dbReference type="PANTHER" id="PTHR33048:SF157">
    <property type="entry name" value="INTEGRAL MEMBRANE PROTEIN"/>
    <property type="match status" value="1"/>
</dbReference>
<dbReference type="Proteomes" id="UP000799437">
    <property type="component" value="Unassembled WGS sequence"/>
</dbReference>
<evidence type="ECO:0000313" key="8">
    <source>
        <dbReference type="EMBL" id="KAF2753532.1"/>
    </source>
</evidence>
<evidence type="ECO:0000259" key="7">
    <source>
        <dbReference type="Pfam" id="PF20684"/>
    </source>
</evidence>
<comment type="subcellular location">
    <subcellularLocation>
        <location evidence="1">Membrane</location>
        <topology evidence="1">Multi-pass membrane protein</topology>
    </subcellularLocation>
</comment>
<feature type="transmembrane region" description="Helical" evidence="6">
    <location>
        <begin position="204"/>
        <end position="228"/>
    </location>
</feature>
<dbReference type="RefSeq" id="XP_033595983.1">
    <property type="nucleotide sequence ID" value="XM_033749697.1"/>
</dbReference>
<feature type="transmembrane region" description="Helical" evidence="6">
    <location>
        <begin position="96"/>
        <end position="121"/>
    </location>
</feature>
<keyword evidence="3 6" id="KW-1133">Transmembrane helix</keyword>
<dbReference type="GeneID" id="54490751"/>
<protein>
    <recommendedName>
        <fullName evidence="7">Rhodopsin domain-containing protein</fullName>
    </recommendedName>
</protein>
<accession>A0A6A6VSG1</accession>
<evidence type="ECO:0000256" key="5">
    <source>
        <dbReference type="ARBA" id="ARBA00038359"/>
    </source>
</evidence>
<dbReference type="InterPro" id="IPR052337">
    <property type="entry name" value="SAT4-like"/>
</dbReference>
<feature type="transmembrane region" description="Helical" evidence="6">
    <location>
        <begin position="170"/>
        <end position="192"/>
    </location>
</feature>
<evidence type="ECO:0000256" key="2">
    <source>
        <dbReference type="ARBA" id="ARBA00022692"/>
    </source>
</evidence>
<organism evidence="8 9">
    <name type="scientific">Pseudovirgaria hyperparasitica</name>
    <dbReference type="NCBI Taxonomy" id="470096"/>
    <lineage>
        <taxon>Eukaryota</taxon>
        <taxon>Fungi</taxon>
        <taxon>Dikarya</taxon>
        <taxon>Ascomycota</taxon>
        <taxon>Pezizomycotina</taxon>
        <taxon>Dothideomycetes</taxon>
        <taxon>Dothideomycetes incertae sedis</taxon>
        <taxon>Acrospermales</taxon>
        <taxon>Acrospermaceae</taxon>
        <taxon>Pseudovirgaria</taxon>
    </lineage>
</organism>
<feature type="domain" description="Rhodopsin" evidence="7">
    <location>
        <begin position="28"/>
        <end position="272"/>
    </location>
</feature>
<dbReference type="Pfam" id="PF20684">
    <property type="entry name" value="Fung_rhodopsin"/>
    <property type="match status" value="1"/>
</dbReference>
<dbReference type="PANTHER" id="PTHR33048">
    <property type="entry name" value="PTH11-LIKE INTEGRAL MEMBRANE PROTEIN (AFU_ORTHOLOGUE AFUA_5G11245)"/>
    <property type="match status" value="1"/>
</dbReference>
<feature type="transmembrane region" description="Helical" evidence="6">
    <location>
        <begin position="12"/>
        <end position="32"/>
    </location>
</feature>
<dbReference type="AlphaFoldDB" id="A0A6A6VSG1"/>
<feature type="transmembrane region" description="Helical" evidence="6">
    <location>
        <begin position="44"/>
        <end position="65"/>
    </location>
</feature>
<dbReference type="InterPro" id="IPR049326">
    <property type="entry name" value="Rhodopsin_dom_fungi"/>
</dbReference>
<evidence type="ECO:0000256" key="6">
    <source>
        <dbReference type="SAM" id="Phobius"/>
    </source>
</evidence>